<accession>A0ABS9BZF3</accession>
<evidence type="ECO:0000256" key="5">
    <source>
        <dbReference type="ARBA" id="ARBA00023235"/>
    </source>
</evidence>
<evidence type="ECO:0000256" key="10">
    <source>
        <dbReference type="PROSITE-ProRule" id="PRU00560"/>
    </source>
</evidence>
<evidence type="ECO:0000313" key="12">
    <source>
        <dbReference type="EMBL" id="MCF2217699.1"/>
    </source>
</evidence>
<reference evidence="12" key="1">
    <citation type="submission" date="2021-08" db="EMBL/GenBank/DDBJ databases">
        <title>Complete genome sequence of Chryseobacterium sp strain PS-8.</title>
        <authorList>
            <person name="Das S.K."/>
        </authorList>
    </citation>
    <scope>NUCLEOTIDE SEQUENCE</scope>
    <source>
        <strain evidence="12">PS-8</strain>
    </source>
</reference>
<dbReference type="Gene3D" id="3.40.91.30">
    <property type="match status" value="1"/>
</dbReference>
<name>A0ABS9BZF3_9FLAO</name>
<evidence type="ECO:0000256" key="7">
    <source>
        <dbReference type="ARBA" id="ARBA00034808"/>
    </source>
</evidence>
<evidence type="ECO:0000256" key="6">
    <source>
        <dbReference type="ARBA" id="ARBA00034617"/>
    </source>
</evidence>
<keyword evidence="3 10" id="KW-0347">Helicase</keyword>
<evidence type="ECO:0000256" key="1">
    <source>
        <dbReference type="ARBA" id="ARBA00022741"/>
    </source>
</evidence>
<feature type="binding site" evidence="10">
    <location>
        <begin position="27"/>
        <end position="34"/>
    </location>
    <ligand>
        <name>ATP</name>
        <dbReference type="ChEBI" id="CHEBI:30616"/>
    </ligand>
</feature>
<protein>
    <recommendedName>
        <fullName evidence="7">DNA 3'-5' helicase</fullName>
        <ecNumber evidence="7">5.6.2.4</ecNumber>
    </recommendedName>
    <alternativeName>
        <fullName evidence="8">DNA 3'-5' helicase II</fullName>
    </alternativeName>
</protein>
<evidence type="ECO:0000256" key="3">
    <source>
        <dbReference type="ARBA" id="ARBA00022806"/>
    </source>
</evidence>
<evidence type="ECO:0000256" key="4">
    <source>
        <dbReference type="ARBA" id="ARBA00022840"/>
    </source>
</evidence>
<comment type="catalytic activity">
    <reaction evidence="6">
        <text>Couples ATP hydrolysis with the unwinding of duplex DNA by translocating in the 3'-5' direction.</text>
        <dbReference type="EC" id="5.6.2.4"/>
    </reaction>
</comment>
<dbReference type="CDD" id="cd17932">
    <property type="entry name" value="DEXQc_UvrD"/>
    <property type="match status" value="1"/>
</dbReference>
<dbReference type="PANTHER" id="PTHR11070:SF2">
    <property type="entry name" value="ATP-DEPENDENT DNA HELICASE SRS2"/>
    <property type="match status" value="1"/>
</dbReference>
<evidence type="ECO:0000259" key="11">
    <source>
        <dbReference type="PROSITE" id="PS51198"/>
    </source>
</evidence>
<dbReference type="Proteomes" id="UP001430374">
    <property type="component" value="Unassembled WGS sequence"/>
</dbReference>
<evidence type="ECO:0000256" key="8">
    <source>
        <dbReference type="ARBA" id="ARBA00034923"/>
    </source>
</evidence>
<dbReference type="Pfam" id="PF13361">
    <property type="entry name" value="UvrD_C"/>
    <property type="match status" value="2"/>
</dbReference>
<keyword evidence="2 10" id="KW-0378">Hydrolase</keyword>
<dbReference type="Pfam" id="PF00580">
    <property type="entry name" value="UvrD-helicase"/>
    <property type="match status" value="1"/>
</dbReference>
<feature type="domain" description="UvrD-like helicase ATP-binding" evidence="11">
    <location>
        <begin position="6"/>
        <end position="496"/>
    </location>
</feature>
<evidence type="ECO:0000313" key="13">
    <source>
        <dbReference type="Proteomes" id="UP001430374"/>
    </source>
</evidence>
<dbReference type="InterPro" id="IPR014017">
    <property type="entry name" value="DNA_helicase_UvrD-like_C"/>
</dbReference>
<dbReference type="PANTHER" id="PTHR11070">
    <property type="entry name" value="UVRD / RECB / PCRA DNA HELICASE FAMILY MEMBER"/>
    <property type="match status" value="1"/>
</dbReference>
<keyword evidence="13" id="KW-1185">Reference proteome</keyword>
<keyword evidence="4 10" id="KW-0067">ATP-binding</keyword>
<dbReference type="InterPro" id="IPR027417">
    <property type="entry name" value="P-loop_NTPase"/>
</dbReference>
<dbReference type="EC" id="5.6.2.4" evidence="7"/>
<dbReference type="EMBL" id="JACSGT010000001">
    <property type="protein sequence ID" value="MCF2217699.1"/>
    <property type="molecule type" value="Genomic_DNA"/>
</dbReference>
<dbReference type="SUPFAM" id="SSF52540">
    <property type="entry name" value="P-loop containing nucleoside triphosphate hydrolases"/>
    <property type="match status" value="1"/>
</dbReference>
<evidence type="ECO:0000256" key="2">
    <source>
        <dbReference type="ARBA" id="ARBA00022801"/>
    </source>
</evidence>
<keyword evidence="5" id="KW-0413">Isomerase</keyword>
<organism evidence="12 13">
    <name type="scientific">Chryseobacterium indicum</name>
    <dbReference type="NCBI Taxonomy" id="2766954"/>
    <lineage>
        <taxon>Bacteria</taxon>
        <taxon>Pseudomonadati</taxon>
        <taxon>Bacteroidota</taxon>
        <taxon>Flavobacteriia</taxon>
        <taxon>Flavobacteriales</taxon>
        <taxon>Weeksellaceae</taxon>
        <taxon>Chryseobacterium group</taxon>
        <taxon>Chryseobacterium</taxon>
    </lineage>
</organism>
<keyword evidence="1 10" id="KW-0547">Nucleotide-binding</keyword>
<comment type="catalytic activity">
    <reaction evidence="9">
        <text>ATP + H2O = ADP + phosphate + H(+)</text>
        <dbReference type="Rhea" id="RHEA:13065"/>
        <dbReference type="ChEBI" id="CHEBI:15377"/>
        <dbReference type="ChEBI" id="CHEBI:15378"/>
        <dbReference type="ChEBI" id="CHEBI:30616"/>
        <dbReference type="ChEBI" id="CHEBI:43474"/>
        <dbReference type="ChEBI" id="CHEBI:456216"/>
        <dbReference type="EC" id="5.6.2.4"/>
    </reaction>
</comment>
<dbReference type="InterPro" id="IPR014016">
    <property type="entry name" value="UvrD-like_ATP-bd"/>
</dbReference>
<dbReference type="CDD" id="cd18807">
    <property type="entry name" value="SF1_C_UvrD"/>
    <property type="match status" value="1"/>
</dbReference>
<dbReference type="PROSITE" id="PS51198">
    <property type="entry name" value="UVRD_HELICASE_ATP_BIND"/>
    <property type="match status" value="1"/>
</dbReference>
<sequence length="724" mass="84837">MKTNLSALNEKQQDAVISEDKRLLVLAGAGSGKTKTLLQKLIYLIEEKNVNPSGILAITFTKNATNEMIDRLIISADESGEYEKQLFDKQKSIADKEKERFLQQKKYTWIDGLTIKTFHSFCYSVLRNYGVNEFDNKFKIIGDEKRDDESELSKHIAPETAFEVMHKLLIDECENTEYLLKLKRYILDYIIDKIHLKQIDPKYIPKDGKYFTTLNGTKVRSKSEQFIADWFYRHSIKFEYEPLLNIKDFTFTPDFYIPNANLYLEHVSNKSYSTKDKEEQFKIGNLLLIRTFESMTKDSALFNHTLDKIVKNRLPSDYHQNISINFKEEFNGYHENVKDFILQILRITDMIKVENICIDKVSENAGKDQHERVRFFYELAIPIVKKYIHYCTNKSYLDFNDLISRTASLFQNHEDIANKYKGKFQYILVDEFQDVNNLQVELIKLLLTDNTQLFCVGDDWQSIYGFRGSNVSYIVEFEKHFANAKTIKLNLNYRSTQNIVGASNEVIKHNKFKVEKDVQASKKSEHKIVVFAGNTEDENLQFCTDKVKELLEDGINNDEILFLYRRSKMFTPYFFRFKNENIRVQSKTIHASKGLEAKVVFIIGLTEGNGGFPDIWLEDRIFQVIKQANHDLLMEEERRLFYVAITRAKEKLFLITQKGNESSFLKEIPTAYTVRTTNKIKQVFDKVILCSTCFSQLEKLHKFCPYCGQKISEQKDEIENNEKE</sequence>
<proteinExistence type="predicted"/>
<dbReference type="InterPro" id="IPR000212">
    <property type="entry name" value="DNA_helicase_UvrD/REP"/>
</dbReference>
<dbReference type="Gene3D" id="3.40.50.300">
    <property type="entry name" value="P-loop containing nucleotide triphosphate hydrolases"/>
    <property type="match status" value="4"/>
</dbReference>
<gene>
    <name evidence="12" type="ORF">H9Q08_00075</name>
</gene>
<comment type="caution">
    <text evidence="12">The sequence shown here is derived from an EMBL/GenBank/DDBJ whole genome shotgun (WGS) entry which is preliminary data.</text>
</comment>
<dbReference type="RefSeq" id="WP_235129596.1">
    <property type="nucleotide sequence ID" value="NZ_JACSGT010000001.1"/>
</dbReference>
<evidence type="ECO:0000256" key="9">
    <source>
        <dbReference type="ARBA" id="ARBA00048988"/>
    </source>
</evidence>